<name>A0A8S5UZW9_9CAUD</name>
<reference evidence="1" key="1">
    <citation type="journal article" date="2021" name="Proc. Natl. Acad. Sci. U.S.A.">
        <title>A Catalog of Tens of Thousands of Viruses from Human Metagenomes Reveals Hidden Associations with Chronic Diseases.</title>
        <authorList>
            <person name="Tisza M.J."/>
            <person name="Buck C.B."/>
        </authorList>
    </citation>
    <scope>NUCLEOTIDE SEQUENCE</scope>
    <source>
        <strain evidence="1">CtBeL15</strain>
    </source>
</reference>
<evidence type="ECO:0000313" key="1">
    <source>
        <dbReference type="EMBL" id="DAG00041.1"/>
    </source>
</evidence>
<accession>A0A8S5UZW9</accession>
<proteinExistence type="predicted"/>
<sequence length="99" mass="10613">MVNKTLAEFAATLWNGFFARRVQESQRSMLRYYTATVTAAASGGKLTVKRPFDAGSAQVGYVASMAGAKVGDNVVVLVFGDGSNLSNHRVFMYPDGSNL</sequence>
<protein>
    <submittedName>
        <fullName evidence="1">Uncharacterized protein</fullName>
    </submittedName>
</protein>
<organism evidence="1">
    <name type="scientific">Siphoviridae sp. ctBeL15</name>
    <dbReference type="NCBI Taxonomy" id="2825374"/>
    <lineage>
        <taxon>Viruses</taxon>
        <taxon>Duplodnaviria</taxon>
        <taxon>Heunggongvirae</taxon>
        <taxon>Uroviricota</taxon>
        <taxon>Caudoviricetes</taxon>
    </lineage>
</organism>
<dbReference type="EMBL" id="BK016176">
    <property type="protein sequence ID" value="DAG00041.1"/>
    <property type="molecule type" value="Genomic_DNA"/>
</dbReference>